<dbReference type="GO" id="GO:0046872">
    <property type="term" value="F:metal ion binding"/>
    <property type="evidence" value="ECO:0007669"/>
    <property type="project" value="UniProtKB-KW"/>
</dbReference>
<feature type="non-terminal residue" evidence="7">
    <location>
        <position position="120"/>
    </location>
</feature>
<dbReference type="PANTHER" id="PTHR43028">
    <property type="entry name" value="3'(2'),5'-BISPHOSPHATE NUCLEOTIDASE 1"/>
    <property type="match status" value="1"/>
</dbReference>
<proteinExistence type="predicted"/>
<gene>
    <name evidence="7" type="ORF">K8089_16390</name>
</gene>
<dbReference type="SUPFAM" id="SSF56655">
    <property type="entry name" value="Carbohydrate phosphatase"/>
    <property type="match status" value="1"/>
</dbReference>
<dbReference type="AlphaFoldDB" id="A0A9X1QZ99"/>
<evidence type="ECO:0000256" key="5">
    <source>
        <dbReference type="ARBA" id="ARBA00042530"/>
    </source>
</evidence>
<dbReference type="GO" id="GO:0050427">
    <property type="term" value="P:3'-phosphoadenosine 5'-phosphosulfate metabolic process"/>
    <property type="evidence" value="ECO:0007669"/>
    <property type="project" value="TreeGrafter"/>
</dbReference>
<dbReference type="Pfam" id="PF00459">
    <property type="entry name" value="Inositol_P"/>
    <property type="match status" value="1"/>
</dbReference>
<dbReference type="GO" id="GO:0008441">
    <property type="term" value="F:3'(2'),5'-bisphosphate nucleotidase activity"/>
    <property type="evidence" value="ECO:0007669"/>
    <property type="project" value="UniProtKB-EC"/>
</dbReference>
<name>A0A9X1QZ99_9FLAO</name>
<feature type="binding site" evidence="6">
    <location>
        <position position="63"/>
    </location>
    <ligand>
        <name>Mg(2+)</name>
        <dbReference type="ChEBI" id="CHEBI:18420"/>
        <label>1</label>
        <note>catalytic</note>
    </ligand>
</feature>
<comment type="cofactor">
    <cofactor evidence="6">
        <name>Mg(2+)</name>
        <dbReference type="ChEBI" id="CHEBI:18420"/>
    </cofactor>
</comment>
<dbReference type="PANTHER" id="PTHR43028:SF5">
    <property type="entry name" value="3'(2'),5'-BISPHOSPHATE NUCLEOTIDASE 1"/>
    <property type="match status" value="1"/>
</dbReference>
<dbReference type="InterPro" id="IPR050725">
    <property type="entry name" value="CysQ/Inositol_MonoPase"/>
</dbReference>
<evidence type="ECO:0000313" key="8">
    <source>
        <dbReference type="Proteomes" id="UP001139461"/>
    </source>
</evidence>
<feature type="binding site" evidence="6">
    <location>
        <position position="83"/>
    </location>
    <ligand>
        <name>Mg(2+)</name>
        <dbReference type="ChEBI" id="CHEBI:18420"/>
        <label>1</label>
        <note>catalytic</note>
    </ligand>
</feature>
<dbReference type="Gene3D" id="3.30.540.10">
    <property type="entry name" value="Fructose-1,6-Bisphosphatase, subunit A, domain 1"/>
    <property type="match status" value="1"/>
</dbReference>
<organism evidence="7 8">
    <name type="scientific">Aequorivita vitellina</name>
    <dbReference type="NCBI Taxonomy" id="2874475"/>
    <lineage>
        <taxon>Bacteria</taxon>
        <taxon>Pseudomonadati</taxon>
        <taxon>Bacteroidota</taxon>
        <taxon>Flavobacteriia</taxon>
        <taxon>Flavobacteriales</taxon>
        <taxon>Flavobacteriaceae</taxon>
        <taxon>Aequorivita</taxon>
    </lineage>
</organism>
<evidence type="ECO:0000256" key="1">
    <source>
        <dbReference type="ARBA" id="ARBA00001625"/>
    </source>
</evidence>
<accession>A0A9X1QZ99</accession>
<sequence>MKPNLSTAIQAALRAGEEILKIYDTNFEVALKNDNTPLTIADENANEIIMTFLRPTNIPIISEENRQLDYSERQHWTRCWLVDPLDGTKEFVKRNGEFTVNIALIENGNPVLGVIYIPVS</sequence>
<evidence type="ECO:0000256" key="4">
    <source>
        <dbReference type="ARBA" id="ARBA00041694"/>
    </source>
</evidence>
<evidence type="ECO:0000256" key="3">
    <source>
        <dbReference type="ARBA" id="ARBA00022842"/>
    </source>
</evidence>
<dbReference type="GO" id="GO:0000103">
    <property type="term" value="P:sulfate assimilation"/>
    <property type="evidence" value="ECO:0007669"/>
    <property type="project" value="TreeGrafter"/>
</dbReference>
<dbReference type="EMBL" id="JAIRBA010000153">
    <property type="protein sequence ID" value="MCG2420601.1"/>
    <property type="molecule type" value="Genomic_DNA"/>
</dbReference>
<reference evidence="7" key="1">
    <citation type="submission" date="2021-09" db="EMBL/GenBank/DDBJ databases">
        <title>Genome of Aequorivita sp. strain F47161.</title>
        <authorList>
            <person name="Wang Y."/>
        </authorList>
    </citation>
    <scope>NUCLEOTIDE SEQUENCE</scope>
    <source>
        <strain evidence="7">F47161</strain>
    </source>
</reference>
<evidence type="ECO:0000256" key="2">
    <source>
        <dbReference type="ARBA" id="ARBA00022723"/>
    </source>
</evidence>
<dbReference type="PROSITE" id="PS00629">
    <property type="entry name" value="IMP_1"/>
    <property type="match status" value="1"/>
</dbReference>
<protein>
    <recommendedName>
        <fullName evidence="4">3'(2'),5-bisphosphonucleoside 3'(2')-phosphohydrolase</fullName>
    </recommendedName>
    <alternativeName>
        <fullName evidence="5">DPNPase</fullName>
    </alternativeName>
</protein>
<comment type="caution">
    <text evidence="7">The sequence shown here is derived from an EMBL/GenBank/DDBJ whole genome shotgun (WGS) entry which is preliminary data.</text>
</comment>
<dbReference type="Proteomes" id="UP001139461">
    <property type="component" value="Unassembled WGS sequence"/>
</dbReference>
<feature type="binding site" evidence="6">
    <location>
        <position position="86"/>
    </location>
    <ligand>
        <name>Mg(2+)</name>
        <dbReference type="ChEBI" id="CHEBI:18420"/>
        <label>1</label>
        <note>catalytic</note>
    </ligand>
</feature>
<dbReference type="InterPro" id="IPR020583">
    <property type="entry name" value="Inositol_monoP_metal-BS"/>
</dbReference>
<evidence type="ECO:0000256" key="6">
    <source>
        <dbReference type="PIRSR" id="PIRSR600760-2"/>
    </source>
</evidence>
<keyword evidence="2 6" id="KW-0479">Metal-binding</keyword>
<comment type="catalytic activity">
    <reaction evidence="1">
        <text>adenosine 3',5'-bisphosphate + H2O = AMP + phosphate</text>
        <dbReference type="Rhea" id="RHEA:10040"/>
        <dbReference type="ChEBI" id="CHEBI:15377"/>
        <dbReference type="ChEBI" id="CHEBI:43474"/>
        <dbReference type="ChEBI" id="CHEBI:58343"/>
        <dbReference type="ChEBI" id="CHEBI:456215"/>
        <dbReference type="EC" id="3.1.3.7"/>
    </reaction>
</comment>
<dbReference type="RefSeq" id="WP_277612617.1">
    <property type="nucleotide sequence ID" value="NZ_JAIRBA010000153.1"/>
</dbReference>
<keyword evidence="8" id="KW-1185">Reference proteome</keyword>
<feature type="binding site" evidence="6">
    <location>
        <position position="85"/>
    </location>
    <ligand>
        <name>Mg(2+)</name>
        <dbReference type="ChEBI" id="CHEBI:18420"/>
        <label>1</label>
        <note>catalytic</note>
    </ligand>
</feature>
<evidence type="ECO:0000313" key="7">
    <source>
        <dbReference type="EMBL" id="MCG2420601.1"/>
    </source>
</evidence>
<dbReference type="InterPro" id="IPR000760">
    <property type="entry name" value="Inositol_monophosphatase-like"/>
</dbReference>
<keyword evidence="3 6" id="KW-0460">Magnesium</keyword>